<feature type="domain" description="HTH tetR-type" evidence="4">
    <location>
        <begin position="3"/>
        <end position="63"/>
    </location>
</feature>
<dbReference type="Proteomes" id="UP000245086">
    <property type="component" value="Unassembled WGS sequence"/>
</dbReference>
<protein>
    <recommendedName>
        <fullName evidence="4">HTH tetR-type domain-containing protein</fullName>
    </recommendedName>
</protein>
<dbReference type="EMBL" id="BFBR01000004">
    <property type="protein sequence ID" value="GBF58033.1"/>
    <property type="molecule type" value="Genomic_DNA"/>
</dbReference>
<dbReference type="PROSITE" id="PS50977">
    <property type="entry name" value="HTH_TETR_2"/>
    <property type="match status" value="1"/>
</dbReference>
<dbReference type="InterPro" id="IPR001647">
    <property type="entry name" value="HTH_TetR"/>
</dbReference>
<feature type="region of interest" description="Disordered" evidence="3">
    <location>
        <begin position="220"/>
        <end position="243"/>
    </location>
</feature>
<dbReference type="InterPro" id="IPR050109">
    <property type="entry name" value="HTH-type_TetR-like_transc_reg"/>
</dbReference>
<accession>A0A2P2EAF4</accession>
<dbReference type="PANTHER" id="PTHR30055:SF146">
    <property type="entry name" value="HTH-TYPE TRANSCRIPTIONAL DUAL REGULATOR CECR"/>
    <property type="match status" value="1"/>
</dbReference>
<evidence type="ECO:0000313" key="5">
    <source>
        <dbReference type="EMBL" id="GBF58033.1"/>
    </source>
</evidence>
<proteinExistence type="predicted"/>
<dbReference type="PANTHER" id="PTHR30055">
    <property type="entry name" value="HTH-TYPE TRANSCRIPTIONAL REGULATOR RUTR"/>
    <property type="match status" value="1"/>
</dbReference>
<dbReference type="Gene3D" id="1.10.357.10">
    <property type="entry name" value="Tetracycline Repressor, domain 2"/>
    <property type="match status" value="1"/>
</dbReference>
<gene>
    <name evidence="5" type="ORF">PbB2_01704</name>
</gene>
<reference evidence="5 6" key="1">
    <citation type="journal article" date="2018" name="Genome Announc.">
        <title>Draft Genome Sequence of "Candidatus Phycosocius bacilliformis," an Alphaproteobacterial Ectosymbiont of the Hydrocarbon-Producing Green Alga Botryococcus braunii.</title>
        <authorList>
            <person name="Tanabe Y."/>
            <person name="Yamaguchi H."/>
            <person name="Watanabe M.M."/>
        </authorList>
    </citation>
    <scope>NUCLEOTIDE SEQUENCE [LARGE SCALE GENOMIC DNA]</scope>
    <source>
        <strain evidence="5 6">BOTRYCO-2</strain>
    </source>
</reference>
<organism evidence="5 6">
    <name type="scientific">Candidatus Phycosocius bacilliformis</name>
    <dbReference type="NCBI Taxonomy" id="1445552"/>
    <lineage>
        <taxon>Bacteria</taxon>
        <taxon>Pseudomonadati</taxon>
        <taxon>Pseudomonadota</taxon>
        <taxon>Alphaproteobacteria</taxon>
        <taxon>Caulobacterales</taxon>
        <taxon>Caulobacterales incertae sedis</taxon>
        <taxon>Candidatus Phycosocius</taxon>
    </lineage>
</organism>
<keyword evidence="1 2" id="KW-0238">DNA-binding</keyword>
<dbReference type="InterPro" id="IPR039536">
    <property type="entry name" value="TetR_C_Proteobacteria"/>
</dbReference>
<dbReference type="Pfam" id="PF00440">
    <property type="entry name" value="TetR_N"/>
    <property type="match status" value="1"/>
</dbReference>
<keyword evidence="6" id="KW-1185">Reference proteome</keyword>
<dbReference type="AlphaFoldDB" id="A0A2P2EAF4"/>
<dbReference type="InterPro" id="IPR009057">
    <property type="entry name" value="Homeodomain-like_sf"/>
</dbReference>
<evidence type="ECO:0000256" key="3">
    <source>
        <dbReference type="SAM" id="MobiDB-lite"/>
    </source>
</evidence>
<evidence type="ECO:0000313" key="6">
    <source>
        <dbReference type="Proteomes" id="UP000245086"/>
    </source>
</evidence>
<dbReference type="Pfam" id="PF14246">
    <property type="entry name" value="TetR_C_7"/>
    <property type="match status" value="1"/>
</dbReference>
<dbReference type="OrthoDB" id="5292901at2"/>
<name>A0A2P2EAF4_9PROT</name>
<dbReference type="GO" id="GO:0000976">
    <property type="term" value="F:transcription cis-regulatory region binding"/>
    <property type="evidence" value="ECO:0007669"/>
    <property type="project" value="TreeGrafter"/>
</dbReference>
<dbReference type="PRINTS" id="PR00455">
    <property type="entry name" value="HTHTETR"/>
</dbReference>
<feature type="DNA-binding region" description="H-T-H motif" evidence="2">
    <location>
        <begin position="26"/>
        <end position="45"/>
    </location>
</feature>
<evidence type="ECO:0000259" key="4">
    <source>
        <dbReference type="PROSITE" id="PS50977"/>
    </source>
</evidence>
<evidence type="ECO:0000256" key="2">
    <source>
        <dbReference type="PROSITE-ProRule" id="PRU00335"/>
    </source>
</evidence>
<dbReference type="GO" id="GO:0003700">
    <property type="term" value="F:DNA-binding transcription factor activity"/>
    <property type="evidence" value="ECO:0007669"/>
    <property type="project" value="TreeGrafter"/>
</dbReference>
<sequence length="243" mass="26886">MQQSQMHQILDVAGVMFFEQGFWNAKISEIAARSETSTASIYKEFKSKDGLFKAVLARRLDQLKTQAQPKACMHDPVSHLLHVARRYQALCETDFLRDLIRVPMERNRIPVTLRRTMRRQIRLALERLCLPALEACAAQGLLDPARVTPALQLLSACIEHPTMWQNMLMQPGAQTGSSGVRLADEAVRITLAAYPPVAGDGLAPFSCAFPAVPEIPLGPQPGPMGLAHHRQSPPDALPNRVPL</sequence>
<comment type="caution">
    <text evidence="5">The sequence shown here is derived from an EMBL/GenBank/DDBJ whole genome shotgun (WGS) entry which is preliminary data.</text>
</comment>
<dbReference type="SUPFAM" id="SSF46689">
    <property type="entry name" value="Homeodomain-like"/>
    <property type="match status" value="1"/>
</dbReference>
<evidence type="ECO:0000256" key="1">
    <source>
        <dbReference type="ARBA" id="ARBA00023125"/>
    </source>
</evidence>